<dbReference type="Gene3D" id="3.40.50.300">
    <property type="entry name" value="P-loop containing nucleotide triphosphate hydrolases"/>
    <property type="match status" value="1"/>
</dbReference>
<dbReference type="GO" id="GO:0001733">
    <property type="term" value="F:galactosylceramide sulfotransferase activity"/>
    <property type="evidence" value="ECO:0007669"/>
    <property type="project" value="InterPro"/>
</dbReference>
<keyword evidence="3" id="KW-0808">Transferase</keyword>
<evidence type="ECO:0000256" key="6">
    <source>
        <dbReference type="ARBA" id="ARBA00022989"/>
    </source>
</evidence>
<dbReference type="SUPFAM" id="SSF52540">
    <property type="entry name" value="P-loop containing nucleoside triphosphate hydrolases"/>
    <property type="match status" value="1"/>
</dbReference>
<keyword evidence="6 10" id="KW-1133">Transmembrane helix</keyword>
<evidence type="ECO:0000313" key="12">
    <source>
        <dbReference type="RefSeq" id="XP_030071497.1"/>
    </source>
</evidence>
<evidence type="ECO:0000256" key="10">
    <source>
        <dbReference type="SAM" id="Phobius"/>
    </source>
</evidence>
<evidence type="ECO:0000256" key="1">
    <source>
        <dbReference type="ARBA" id="ARBA00004323"/>
    </source>
</evidence>
<dbReference type="PANTHER" id="PTHR14647">
    <property type="entry name" value="GALACTOSE-3-O-SULFOTRANSFERASE"/>
    <property type="match status" value="1"/>
</dbReference>
<keyword evidence="4 10" id="KW-0812">Transmembrane</keyword>
<comment type="similarity">
    <text evidence="2">Belongs to the galactose-3-O-sulfotransferase family.</text>
</comment>
<evidence type="ECO:0000313" key="11">
    <source>
        <dbReference type="Proteomes" id="UP000515156"/>
    </source>
</evidence>
<dbReference type="OrthoDB" id="514299at2759"/>
<dbReference type="InterPro" id="IPR027417">
    <property type="entry name" value="P-loop_NTPase"/>
</dbReference>
<accession>A0A6P7YWJ4</accession>
<evidence type="ECO:0000256" key="3">
    <source>
        <dbReference type="ARBA" id="ARBA00022679"/>
    </source>
</evidence>
<proteinExistence type="inferred from homology"/>
<reference evidence="12" key="1">
    <citation type="submission" date="2025-08" db="UniProtKB">
        <authorList>
            <consortium name="RefSeq"/>
        </authorList>
    </citation>
    <scope>IDENTIFICATION</scope>
</reference>
<evidence type="ECO:0000256" key="8">
    <source>
        <dbReference type="ARBA" id="ARBA00023136"/>
    </source>
</evidence>
<sequence>MFLSPSHIPRIILFLVCMMVGFTLWEQIFLLNKSFNAINRNWNQLLEISPMNPTPCYPVMNIMFLKTHKTASSTVLNILYRFIENHNLTVALPVSKMHIFHYPRPFKAEYVEGFPSIRQKHNVICNHLRFDLTEVQKIMLNTTQYFSILRNPVSLLESSYVYFRYLPSFNKTRTLNQFLISPLSYYSPHETYNMLIRNTMWYDFGYDNNAEDKEDYVYSVLKEIEQRFQLILIAEYFDESMVLLKNTLCWELEDVVYFKLNFRSKDTIQNLTQESKERAKQWCSLDWKLYKHFNRTFWSRIQDTIGLEKMQQEVEILQARQKEFMQVCLLDGKATDKSKIKDSVLQPAQAGEANILGYNLKPGLDTKTMRVCRSMIMPEHKYINLIRDHQKQKIL</sequence>
<keyword evidence="7" id="KW-0333">Golgi apparatus</keyword>
<keyword evidence="8 10" id="KW-0472">Membrane</keyword>
<dbReference type="InterPro" id="IPR009729">
    <property type="entry name" value="Gal-3-0_sulfotransfrase"/>
</dbReference>
<evidence type="ECO:0000256" key="5">
    <source>
        <dbReference type="ARBA" id="ARBA00022968"/>
    </source>
</evidence>
<dbReference type="Pfam" id="PF06990">
    <property type="entry name" value="Gal-3-0_sulfotr"/>
    <property type="match status" value="1"/>
</dbReference>
<dbReference type="GO" id="GO:0009101">
    <property type="term" value="P:glycoprotein biosynthetic process"/>
    <property type="evidence" value="ECO:0007669"/>
    <property type="project" value="TreeGrafter"/>
</dbReference>
<organism evidence="11 12">
    <name type="scientific">Microcaecilia unicolor</name>
    <dbReference type="NCBI Taxonomy" id="1415580"/>
    <lineage>
        <taxon>Eukaryota</taxon>
        <taxon>Metazoa</taxon>
        <taxon>Chordata</taxon>
        <taxon>Craniata</taxon>
        <taxon>Vertebrata</taxon>
        <taxon>Euteleostomi</taxon>
        <taxon>Amphibia</taxon>
        <taxon>Gymnophiona</taxon>
        <taxon>Siphonopidae</taxon>
        <taxon>Microcaecilia</taxon>
    </lineage>
</organism>
<dbReference type="GeneID" id="115478333"/>
<feature type="transmembrane region" description="Helical" evidence="10">
    <location>
        <begin position="12"/>
        <end position="31"/>
    </location>
</feature>
<name>A0A6P7YWJ4_9AMPH</name>
<keyword evidence="5" id="KW-0735">Signal-anchor</keyword>
<evidence type="ECO:0000256" key="7">
    <source>
        <dbReference type="ARBA" id="ARBA00023034"/>
    </source>
</evidence>
<dbReference type="InParanoid" id="A0A6P7YWJ4"/>
<dbReference type="GO" id="GO:0000139">
    <property type="term" value="C:Golgi membrane"/>
    <property type="evidence" value="ECO:0007669"/>
    <property type="project" value="UniProtKB-SubCell"/>
</dbReference>
<protein>
    <submittedName>
        <fullName evidence="12">Galactose-3-O-sulfotransferase 2-like</fullName>
    </submittedName>
</protein>
<evidence type="ECO:0000256" key="4">
    <source>
        <dbReference type="ARBA" id="ARBA00022692"/>
    </source>
</evidence>
<comment type="subcellular location">
    <subcellularLocation>
        <location evidence="1">Golgi apparatus membrane</location>
        <topology evidence="1">Single-pass type II membrane protein</topology>
    </subcellularLocation>
</comment>
<keyword evidence="9" id="KW-0325">Glycoprotein</keyword>
<dbReference type="Proteomes" id="UP000515156">
    <property type="component" value="Chromosome 10"/>
</dbReference>
<dbReference type="AlphaFoldDB" id="A0A6P7YWJ4"/>
<dbReference type="FunCoup" id="A0A6P7YWJ4">
    <property type="interactions" value="116"/>
</dbReference>
<keyword evidence="11" id="KW-1185">Reference proteome</keyword>
<dbReference type="PANTHER" id="PTHR14647:SF55">
    <property type="entry name" value="GALACTOSE-3-O-SULFOTRANSFERASE 2"/>
    <property type="match status" value="1"/>
</dbReference>
<gene>
    <name evidence="12" type="primary">LOC115478333</name>
</gene>
<dbReference type="KEGG" id="muo:115478333"/>
<dbReference type="RefSeq" id="XP_030071497.1">
    <property type="nucleotide sequence ID" value="XM_030215637.1"/>
</dbReference>
<evidence type="ECO:0000256" key="2">
    <source>
        <dbReference type="ARBA" id="ARBA00008124"/>
    </source>
</evidence>
<evidence type="ECO:0000256" key="9">
    <source>
        <dbReference type="ARBA" id="ARBA00023180"/>
    </source>
</evidence>
<dbReference type="GO" id="GO:0009247">
    <property type="term" value="P:glycolipid biosynthetic process"/>
    <property type="evidence" value="ECO:0007669"/>
    <property type="project" value="InterPro"/>
</dbReference>